<dbReference type="EMBL" id="LN890979">
    <property type="protein sequence ID" value="CUS13040.1"/>
    <property type="molecule type" value="Genomic_DNA"/>
</dbReference>
<proteinExistence type="predicted"/>
<protein>
    <submittedName>
        <fullName evidence="1">Uncharacterized protein</fullName>
    </submittedName>
</protein>
<accession>A0A292Q2V2</accession>
<gene>
    <name evidence="1" type="ORF">GSTUAT00002955001</name>
</gene>
<reference evidence="1" key="1">
    <citation type="submission" date="2015-10" db="EMBL/GenBank/DDBJ databases">
        <authorList>
            <person name="Regsiter A."/>
            <person name="william w."/>
        </authorList>
    </citation>
    <scope>NUCLEOTIDE SEQUENCE</scope>
    <source>
        <strain evidence="1">Montdore</strain>
    </source>
</reference>
<sequence length="193" mass="22392">MCFYDQQIFVCGDHKWGRFRAHCNKEYRTGETCGMKLIFEASRVASKCQLCKKYEVTWRKIAQAKERVARWEAEGINPVSTEKEKVNIVAWQKELKEIEMQRQSRMRTEKVRVRLVAGSAQGTGVGVGKGGDEMFRKRGDPKTDHAYLLSFPPKNRTERQMTQDYCLPAIFFEALPEESDQETTSKQKNLKVE</sequence>
<evidence type="ECO:0000313" key="1">
    <source>
        <dbReference type="EMBL" id="CUS13040.1"/>
    </source>
</evidence>
<organism evidence="1 2">
    <name type="scientific">Tuber aestivum</name>
    <name type="common">summer truffle</name>
    <dbReference type="NCBI Taxonomy" id="59557"/>
    <lineage>
        <taxon>Eukaryota</taxon>
        <taxon>Fungi</taxon>
        <taxon>Dikarya</taxon>
        <taxon>Ascomycota</taxon>
        <taxon>Pezizomycotina</taxon>
        <taxon>Pezizomycetes</taxon>
        <taxon>Pezizales</taxon>
        <taxon>Tuberaceae</taxon>
        <taxon>Tuber</taxon>
    </lineage>
</organism>
<dbReference type="Proteomes" id="UP001412239">
    <property type="component" value="Unassembled WGS sequence"/>
</dbReference>
<keyword evidence="2" id="KW-1185">Reference proteome</keyword>
<dbReference type="AlphaFoldDB" id="A0A292Q2V2"/>
<evidence type="ECO:0000313" key="2">
    <source>
        <dbReference type="Proteomes" id="UP001412239"/>
    </source>
</evidence>
<name>A0A292Q2V2_9PEZI</name>